<dbReference type="GO" id="GO:0004016">
    <property type="term" value="F:adenylate cyclase activity"/>
    <property type="evidence" value="ECO:0007669"/>
    <property type="project" value="UniProtKB-EC"/>
</dbReference>
<evidence type="ECO:0000313" key="3">
    <source>
        <dbReference type="EMBL" id="CAA9518557.1"/>
    </source>
</evidence>
<sequence>MQQADQSPLAAHAATPAELRERIEAERAGTPFLVLRDGAGAQRLFVLDPAKERVTVGRSAGNDVALQWDTEVSRLHAELERLGDEWTAADDGLSRNGSFVNGQRISGRHRLRDGDVLRVGRTQIAFRMPESSPDSNPTVAAGSRAELPALSATQRAVLAALCRPYKDTELATPATNQQIADELYLSVDAVKAHLRTLFGYFGVQQLPQNQKRSYLAMRALQDGVVSRRDL</sequence>
<dbReference type="InterPro" id="IPR016032">
    <property type="entry name" value="Sig_transdc_resp-reg_C-effctor"/>
</dbReference>
<dbReference type="Pfam" id="PF00498">
    <property type="entry name" value="FHA"/>
    <property type="match status" value="1"/>
</dbReference>
<dbReference type="GO" id="GO:0006355">
    <property type="term" value="P:regulation of DNA-templated transcription"/>
    <property type="evidence" value="ECO:0007669"/>
    <property type="project" value="InterPro"/>
</dbReference>
<dbReference type="PROSITE" id="PS50006">
    <property type="entry name" value="FHA_DOMAIN"/>
    <property type="match status" value="1"/>
</dbReference>
<feature type="domain" description="FHA" evidence="2">
    <location>
        <begin position="54"/>
        <end position="105"/>
    </location>
</feature>
<dbReference type="EMBL" id="CADCVQ010000136">
    <property type="protein sequence ID" value="CAA9518557.1"/>
    <property type="molecule type" value="Genomic_DNA"/>
</dbReference>
<dbReference type="SMART" id="SM00240">
    <property type="entry name" value="FHA"/>
    <property type="match status" value="1"/>
</dbReference>
<dbReference type="AlphaFoldDB" id="A0A6J4TBT3"/>
<protein>
    <submittedName>
        <fullName evidence="3">Adenylate cyclase</fullName>
        <ecNumber evidence="3">4.6.1.1</ecNumber>
    </submittedName>
</protein>
<keyword evidence="1" id="KW-0597">Phosphoprotein</keyword>
<name>A0A6J4TBT3_9ACTN</name>
<proteinExistence type="predicted"/>
<reference evidence="3" key="1">
    <citation type="submission" date="2020-02" db="EMBL/GenBank/DDBJ databases">
        <authorList>
            <person name="Meier V. D."/>
        </authorList>
    </citation>
    <scope>NUCLEOTIDE SEQUENCE</scope>
    <source>
        <strain evidence="3">AVDCRST_MAG67</strain>
    </source>
</reference>
<dbReference type="InterPro" id="IPR008984">
    <property type="entry name" value="SMAD_FHA_dom_sf"/>
</dbReference>
<evidence type="ECO:0000259" key="2">
    <source>
        <dbReference type="PROSITE" id="PS50006"/>
    </source>
</evidence>
<dbReference type="GO" id="GO:0003677">
    <property type="term" value="F:DNA binding"/>
    <property type="evidence" value="ECO:0007669"/>
    <property type="project" value="InterPro"/>
</dbReference>
<evidence type="ECO:0000256" key="1">
    <source>
        <dbReference type="ARBA" id="ARBA00022553"/>
    </source>
</evidence>
<organism evidence="3">
    <name type="scientific">uncultured Solirubrobacteraceae bacterium</name>
    <dbReference type="NCBI Taxonomy" id="1162706"/>
    <lineage>
        <taxon>Bacteria</taxon>
        <taxon>Bacillati</taxon>
        <taxon>Actinomycetota</taxon>
        <taxon>Thermoleophilia</taxon>
        <taxon>Solirubrobacterales</taxon>
        <taxon>Solirubrobacteraceae</taxon>
        <taxon>environmental samples</taxon>
    </lineage>
</organism>
<dbReference type="PANTHER" id="PTHR23308">
    <property type="entry name" value="NUCLEAR INHIBITOR OF PROTEIN PHOSPHATASE-1"/>
    <property type="match status" value="1"/>
</dbReference>
<dbReference type="InterPro" id="IPR050923">
    <property type="entry name" value="Cell_Proc_Reg/RNA_Proc"/>
</dbReference>
<keyword evidence="3" id="KW-0456">Lyase</keyword>
<dbReference type="SUPFAM" id="SSF49879">
    <property type="entry name" value="SMAD/FHA domain"/>
    <property type="match status" value="1"/>
</dbReference>
<dbReference type="InterPro" id="IPR000253">
    <property type="entry name" value="FHA_dom"/>
</dbReference>
<accession>A0A6J4TBT3</accession>
<gene>
    <name evidence="3" type="ORF">AVDCRST_MAG67-3211</name>
</gene>
<dbReference type="CDD" id="cd00060">
    <property type="entry name" value="FHA"/>
    <property type="match status" value="1"/>
</dbReference>
<dbReference type="Gene3D" id="2.60.200.20">
    <property type="match status" value="1"/>
</dbReference>
<dbReference type="EC" id="4.6.1.1" evidence="3"/>
<dbReference type="Gene3D" id="1.10.10.10">
    <property type="entry name" value="Winged helix-like DNA-binding domain superfamily/Winged helix DNA-binding domain"/>
    <property type="match status" value="1"/>
</dbReference>
<dbReference type="SUPFAM" id="SSF46894">
    <property type="entry name" value="C-terminal effector domain of the bipartite response regulators"/>
    <property type="match status" value="1"/>
</dbReference>
<dbReference type="InterPro" id="IPR036388">
    <property type="entry name" value="WH-like_DNA-bd_sf"/>
</dbReference>